<accession>A0ABR9E6D6</accession>
<sequence length="131" mass="14471">MAYAIKASCCALVLLCVGCEQTPTPDPQPAIIKKTTVQMKNELQHAIVTLKGGLTPRLADNVFTNSSTLLLERVNNLASPLQHAIIAMDMSSVSRFELQKRGELCVLYFSRTHNYVPLETVVCEPLQLDLK</sequence>
<name>A0ABR9E6D6_9GAMM</name>
<keyword evidence="2" id="KW-1185">Reference proteome</keyword>
<comment type="caution">
    <text evidence="1">The sequence shown here is derived from an EMBL/GenBank/DDBJ whole genome shotgun (WGS) entry which is preliminary data.</text>
</comment>
<evidence type="ECO:0000313" key="2">
    <source>
        <dbReference type="Proteomes" id="UP000615755"/>
    </source>
</evidence>
<proteinExistence type="predicted"/>
<protein>
    <recommendedName>
        <fullName evidence="3">Lipoprotein</fullName>
    </recommendedName>
</protein>
<evidence type="ECO:0008006" key="3">
    <source>
        <dbReference type="Google" id="ProtNLM"/>
    </source>
</evidence>
<dbReference type="Proteomes" id="UP000615755">
    <property type="component" value="Unassembled WGS sequence"/>
</dbReference>
<dbReference type="RefSeq" id="WP_192506062.1">
    <property type="nucleotide sequence ID" value="NZ_AQGV01000009.1"/>
</dbReference>
<gene>
    <name evidence="1" type="ORF">PAUR_a3581</name>
</gene>
<organism evidence="1 2">
    <name type="scientific">Pseudoalteromonas aurantia 208</name>
    <dbReference type="NCBI Taxonomy" id="1314867"/>
    <lineage>
        <taxon>Bacteria</taxon>
        <taxon>Pseudomonadati</taxon>
        <taxon>Pseudomonadota</taxon>
        <taxon>Gammaproteobacteria</taxon>
        <taxon>Alteromonadales</taxon>
        <taxon>Pseudoalteromonadaceae</taxon>
        <taxon>Pseudoalteromonas</taxon>
    </lineage>
</organism>
<dbReference type="EMBL" id="AQGV01000009">
    <property type="protein sequence ID" value="MBE0366554.1"/>
    <property type="molecule type" value="Genomic_DNA"/>
</dbReference>
<reference evidence="1 2" key="1">
    <citation type="submission" date="2015-03" db="EMBL/GenBank/DDBJ databases">
        <title>Genome sequence of Pseudoalteromonas aurantia.</title>
        <authorList>
            <person name="Xie B.-B."/>
            <person name="Rong J.-C."/>
            <person name="Qin Q.-L."/>
            <person name="Zhang Y.-Z."/>
        </authorList>
    </citation>
    <scope>NUCLEOTIDE SEQUENCE [LARGE SCALE GENOMIC DNA]</scope>
    <source>
        <strain evidence="1 2">208</strain>
    </source>
</reference>
<evidence type="ECO:0000313" key="1">
    <source>
        <dbReference type="EMBL" id="MBE0366554.1"/>
    </source>
</evidence>